<evidence type="ECO:0000256" key="2">
    <source>
        <dbReference type="ARBA" id="ARBA00023136"/>
    </source>
</evidence>
<feature type="transmembrane region" description="Helical" evidence="5">
    <location>
        <begin position="193"/>
        <end position="210"/>
    </location>
</feature>
<dbReference type="CDD" id="cd07185">
    <property type="entry name" value="OmpA_C-like"/>
    <property type="match status" value="1"/>
</dbReference>
<proteinExistence type="predicted"/>
<feature type="domain" description="OmpA-like" evidence="6">
    <location>
        <begin position="376"/>
        <end position="492"/>
    </location>
</feature>
<dbReference type="InterPro" id="IPR027405">
    <property type="entry name" value="YidB-like"/>
</dbReference>
<dbReference type="Pfam" id="PF20159">
    <property type="entry name" value="YidB"/>
    <property type="match status" value="1"/>
</dbReference>
<keyword evidence="5" id="KW-0812">Transmembrane</keyword>
<comment type="subcellular location">
    <subcellularLocation>
        <location evidence="1">Cell outer membrane</location>
    </subcellularLocation>
</comment>
<dbReference type="EMBL" id="CP093547">
    <property type="protein sequence ID" value="UNP31908.1"/>
    <property type="molecule type" value="Genomic_DNA"/>
</dbReference>
<dbReference type="InterPro" id="IPR050330">
    <property type="entry name" value="Bact_OuterMem_StrucFunc"/>
</dbReference>
<evidence type="ECO:0000256" key="3">
    <source>
        <dbReference type="ARBA" id="ARBA00023237"/>
    </source>
</evidence>
<dbReference type="RefSeq" id="WP_057942995.1">
    <property type="nucleotide sequence ID" value="NZ_CP011131.1"/>
</dbReference>
<dbReference type="PANTHER" id="PTHR30329:SF21">
    <property type="entry name" value="LIPOPROTEIN YIAD-RELATED"/>
    <property type="match status" value="1"/>
</dbReference>
<evidence type="ECO:0000313" key="8">
    <source>
        <dbReference type="Proteomes" id="UP000829194"/>
    </source>
</evidence>
<evidence type="ECO:0000256" key="4">
    <source>
        <dbReference type="PROSITE-ProRule" id="PRU00473"/>
    </source>
</evidence>
<dbReference type="PROSITE" id="PS51123">
    <property type="entry name" value="OMPA_2"/>
    <property type="match status" value="1"/>
</dbReference>
<keyword evidence="3" id="KW-0998">Cell outer membrane</keyword>
<evidence type="ECO:0000256" key="1">
    <source>
        <dbReference type="ARBA" id="ARBA00004442"/>
    </source>
</evidence>
<dbReference type="InterPro" id="IPR006664">
    <property type="entry name" value="OMP_bac"/>
</dbReference>
<dbReference type="Gene3D" id="1.10.10.690">
    <property type="entry name" value="YidB-like"/>
    <property type="match status" value="1"/>
</dbReference>
<dbReference type="Proteomes" id="UP000829194">
    <property type="component" value="Chromosome"/>
</dbReference>
<dbReference type="InterPro" id="IPR006665">
    <property type="entry name" value="OmpA-like"/>
</dbReference>
<keyword evidence="2 4" id="KW-0472">Membrane</keyword>
<dbReference type="PANTHER" id="PTHR30329">
    <property type="entry name" value="STATOR ELEMENT OF FLAGELLAR MOTOR COMPLEX"/>
    <property type="match status" value="1"/>
</dbReference>
<evidence type="ECO:0000259" key="6">
    <source>
        <dbReference type="PROSITE" id="PS51123"/>
    </source>
</evidence>
<dbReference type="Gene3D" id="3.30.1330.60">
    <property type="entry name" value="OmpA-like domain"/>
    <property type="match status" value="1"/>
</dbReference>
<accession>A0ABY3XJT8</accession>
<dbReference type="SUPFAM" id="SSF103088">
    <property type="entry name" value="OmpA-like"/>
    <property type="match status" value="1"/>
</dbReference>
<name>A0ABY3XJT8_9GAMM</name>
<dbReference type="PRINTS" id="PR01021">
    <property type="entry name" value="OMPADOMAIN"/>
</dbReference>
<sequence length="492" mass="51005">MRIESLDKLVLEVSQKTGLAGDKVRQLIGVLTAMLFDERTGGFSGFIARFREKGLASMVQSWIGQGVNEALPREQVERVFGNPLIGEIANRLDLTPATTATAIGATLPGLVDGLSENGQEPRGIPESLRHWVAEIADWLGDLGKFGWGAVTAGVAAVGGAVAGGARTLGHAADATTDAAAGAIRKAGGGIGKWLPWLLLGAVLVVAFLLFKGCTKNSVETSASATNTAATAAVSTPSVVPTPVPQGNASVSIENVSGKAVVSGRLHSDAEKAKLLDALKTTFGVGNVQGDLAVDPATPPAGWLDKLIGFLPELKASGAKLSLDGDRINVDTSALPEDQRVALSDKLRGIFSDFEINGLWDKGISALSSLKAGFSAEDLVKALNLAGIHFATGSATITHDSSETLRKAAEAIKATPEGTRIEVGGHTDNTGDAAANMRLSVERANAVTARLAELGVPAVRLVGKGYGQDKPIADNTTESGRAQNRRMEFKVLQ</sequence>
<evidence type="ECO:0000313" key="7">
    <source>
        <dbReference type="EMBL" id="UNP31908.1"/>
    </source>
</evidence>
<organism evidence="7 8">
    <name type="scientific">Lysobacter gummosus</name>
    <dbReference type="NCBI Taxonomy" id="262324"/>
    <lineage>
        <taxon>Bacteria</taxon>
        <taxon>Pseudomonadati</taxon>
        <taxon>Pseudomonadota</taxon>
        <taxon>Gammaproteobacteria</taxon>
        <taxon>Lysobacterales</taxon>
        <taxon>Lysobacteraceae</taxon>
        <taxon>Lysobacter</taxon>
    </lineage>
</organism>
<dbReference type="InterPro" id="IPR045372">
    <property type="entry name" value="YidB"/>
</dbReference>
<dbReference type="SUPFAM" id="SSF140804">
    <property type="entry name" value="YidB-like"/>
    <property type="match status" value="1"/>
</dbReference>
<keyword evidence="8" id="KW-1185">Reference proteome</keyword>
<evidence type="ECO:0000256" key="5">
    <source>
        <dbReference type="SAM" id="Phobius"/>
    </source>
</evidence>
<gene>
    <name evidence="7" type="ORF">MOV92_11915</name>
</gene>
<protein>
    <submittedName>
        <fullName evidence="7">OmpA family protein</fullName>
    </submittedName>
</protein>
<dbReference type="Pfam" id="PF00691">
    <property type="entry name" value="OmpA"/>
    <property type="match status" value="1"/>
</dbReference>
<dbReference type="InterPro" id="IPR036737">
    <property type="entry name" value="OmpA-like_sf"/>
</dbReference>
<dbReference type="Gene3D" id="3.40.1520.20">
    <property type="match status" value="1"/>
</dbReference>
<keyword evidence="5" id="KW-1133">Transmembrane helix</keyword>
<reference evidence="7 8" key="1">
    <citation type="submission" date="2022-03" db="EMBL/GenBank/DDBJ databases">
        <title>Complete genome sequence of Lysobacter capsici VKM B-2533 and Lysobacter gummosus 10.1.1, promising sources of lytic agents.</title>
        <authorList>
            <person name="Tarlachkov S.V."/>
            <person name="Kudryakova I.V."/>
            <person name="Afoshin A.S."/>
            <person name="Leontyevskaya E.A."/>
            <person name="Leontyevskaya N.V."/>
        </authorList>
    </citation>
    <scope>NUCLEOTIDE SEQUENCE [LARGE SCALE GENOMIC DNA]</scope>
    <source>
        <strain evidence="7 8">10.1.1</strain>
    </source>
</reference>